<dbReference type="AlphaFoldDB" id="A0A428ZAW7"/>
<organism evidence="1 2">
    <name type="scientific">Kibdelosporangium aridum</name>
    <dbReference type="NCBI Taxonomy" id="2030"/>
    <lineage>
        <taxon>Bacteria</taxon>
        <taxon>Bacillati</taxon>
        <taxon>Actinomycetota</taxon>
        <taxon>Actinomycetes</taxon>
        <taxon>Pseudonocardiales</taxon>
        <taxon>Pseudonocardiaceae</taxon>
        <taxon>Kibdelosporangium</taxon>
    </lineage>
</organism>
<proteinExistence type="predicted"/>
<dbReference type="RefSeq" id="WP_051794728.1">
    <property type="nucleotide sequence ID" value="NZ_QHKI01000013.1"/>
</dbReference>
<sequence>MRHGKNEQQPNVQIELTGSISREAADYAKDKVLHLMKYARGPVLFVKVRLMSAGHGINKNVVAHANLDVNGTPVISHSVGKTATEAVDLLQDKLRGRLGRM</sequence>
<reference evidence="1 2" key="1">
    <citation type="submission" date="2018-05" db="EMBL/GenBank/DDBJ databases">
        <title>Evolution of GPA BGCs.</title>
        <authorList>
            <person name="Waglechner N."/>
            <person name="Wright G.D."/>
        </authorList>
    </citation>
    <scope>NUCLEOTIDE SEQUENCE [LARGE SCALE GENOMIC DNA]</scope>
    <source>
        <strain evidence="1 2">A82846</strain>
    </source>
</reference>
<comment type="caution">
    <text evidence="1">The sequence shown here is derived from an EMBL/GenBank/DDBJ whole genome shotgun (WGS) entry which is preliminary data.</text>
</comment>
<dbReference type="Proteomes" id="UP000287547">
    <property type="component" value="Unassembled WGS sequence"/>
</dbReference>
<dbReference type="OrthoDB" id="3692115at2"/>
<evidence type="ECO:0000313" key="1">
    <source>
        <dbReference type="EMBL" id="RSM85171.1"/>
    </source>
</evidence>
<dbReference type="EMBL" id="QHKI01000013">
    <property type="protein sequence ID" value="RSM85171.1"/>
    <property type="molecule type" value="Genomic_DNA"/>
</dbReference>
<protein>
    <submittedName>
        <fullName evidence="1">Uncharacterized protein</fullName>
    </submittedName>
</protein>
<dbReference type="SUPFAM" id="SSF69754">
    <property type="entry name" value="Ribosome binding protein Y (YfiA homologue)"/>
    <property type="match status" value="1"/>
</dbReference>
<accession>A0A428ZAW7</accession>
<evidence type="ECO:0000313" key="2">
    <source>
        <dbReference type="Proteomes" id="UP000287547"/>
    </source>
</evidence>
<dbReference type="InterPro" id="IPR036567">
    <property type="entry name" value="RHF-like"/>
</dbReference>
<name>A0A428ZAW7_KIBAR</name>
<gene>
    <name evidence="1" type="ORF">DMH04_17880</name>
</gene>